<keyword evidence="4" id="KW-1185">Reference proteome</keyword>
<accession>A0ABU0LZ42</accession>
<name>A0ABU0LZ42_9BACT</name>
<sequence length="709" mass="76073">MKKLKFLHKNKLWLASLGLATTGSLVLAACGSNVQPNPSKSDDKKSDNTDSAKPNTDDSTKKDESGSEAKKEEQTPQIPTATVQQLAATKSLLSNAEIKTHLTDTVKQAYDLVKQNLEEVTEIGAFNRGKVNNSIYALDKSKNPSKTNSDTDVKDLVAKLVTDVTEADSNVPENEKANFNAALKEVTDHATSLLTALEALPADDATNELTALKTAFEKALDDYKSATSADAQTKLTALVTAKNNYQTKLNAVNSLLLTAERKAFALDRATSELSKYINTKVAAFLTTGSKHTQHTTNLNALVAKVRNDVLGTPGKDLWLENDAPANIATDANKATSTQLYAMVASLAHQIASWNSLNNTFKVFTYNQGLLSELPSALNLLGLHIDVKVPLDVARLNAYLVVDKANIVKLLNNGGANSIKKVLEKVSVGIGHYEGVLGKPNAQTAAKLVKDLTDLNTAATGTGKTKAGALKTEAETLVTNFEKFKTEWNKLEGFLFTGKDTAKVYPLLQIADNLNQAIAVSDSYGQVLEVVSQAKKLETVVDGINDNLITNTGQNPAATVASTLKTLVDDITNTTAKFGKALTEFLAVTDWSNDIDVTGRTGATAKVKGLAESIAKKTGSNYSGYIYADGIVKSTLNNAKFSLEDLQTELKKLNLKNNATPAANQVLGNVKDLLIQQLSPNIDSQTAALNKHLPEMFNNGDVLPETENHI</sequence>
<feature type="chain" id="PRO_5045330776" description="Lipoprotein" evidence="2">
    <location>
        <begin position="29"/>
        <end position="709"/>
    </location>
</feature>
<evidence type="ECO:0008006" key="5">
    <source>
        <dbReference type="Google" id="ProtNLM"/>
    </source>
</evidence>
<dbReference type="RefSeq" id="WP_256547326.1">
    <property type="nucleotide sequence ID" value="NZ_CP101809.1"/>
</dbReference>
<organism evidence="3 4">
    <name type="scientific">Mycoplasmoides fastidiosum</name>
    <dbReference type="NCBI Taxonomy" id="92758"/>
    <lineage>
        <taxon>Bacteria</taxon>
        <taxon>Bacillati</taxon>
        <taxon>Mycoplasmatota</taxon>
        <taxon>Mycoplasmoidales</taxon>
        <taxon>Mycoplasmoidaceae</taxon>
        <taxon>Mycoplasmoides</taxon>
    </lineage>
</organism>
<gene>
    <name evidence="3" type="ORF">J2Z62_000418</name>
</gene>
<evidence type="ECO:0000256" key="2">
    <source>
        <dbReference type="SAM" id="SignalP"/>
    </source>
</evidence>
<comment type="caution">
    <text evidence="3">The sequence shown here is derived from an EMBL/GenBank/DDBJ whole genome shotgun (WGS) entry which is preliminary data.</text>
</comment>
<feature type="region of interest" description="Disordered" evidence="1">
    <location>
        <begin position="33"/>
        <end position="82"/>
    </location>
</feature>
<feature type="signal peptide" evidence="2">
    <location>
        <begin position="1"/>
        <end position="28"/>
    </location>
</feature>
<dbReference type="Proteomes" id="UP001240643">
    <property type="component" value="Unassembled WGS sequence"/>
</dbReference>
<evidence type="ECO:0000313" key="3">
    <source>
        <dbReference type="EMBL" id="MDQ0513980.1"/>
    </source>
</evidence>
<reference evidence="3" key="1">
    <citation type="submission" date="2023-07" db="EMBL/GenBank/DDBJ databases">
        <title>Genomic Encyclopedia of Type Strains, Phase IV (KMG-IV): sequencing the most valuable type-strain genomes for metagenomic binning, comparative biology and taxonomic classification.</title>
        <authorList>
            <person name="Goeker M."/>
        </authorList>
    </citation>
    <scope>NUCLEOTIDE SEQUENCE [LARGE SCALE GENOMIC DNA]</scope>
    <source>
        <strain evidence="3">DSM 21204</strain>
    </source>
</reference>
<protein>
    <recommendedName>
        <fullName evidence="5">Lipoprotein</fullName>
    </recommendedName>
</protein>
<dbReference type="EMBL" id="JAUSWO010000001">
    <property type="protein sequence ID" value="MDQ0513980.1"/>
    <property type="molecule type" value="Genomic_DNA"/>
</dbReference>
<dbReference type="PROSITE" id="PS51257">
    <property type="entry name" value="PROKAR_LIPOPROTEIN"/>
    <property type="match status" value="1"/>
</dbReference>
<keyword evidence="2" id="KW-0732">Signal</keyword>
<evidence type="ECO:0000313" key="4">
    <source>
        <dbReference type="Proteomes" id="UP001240643"/>
    </source>
</evidence>
<proteinExistence type="predicted"/>
<feature type="compositionally biased region" description="Basic and acidic residues" evidence="1">
    <location>
        <begin position="40"/>
        <end position="74"/>
    </location>
</feature>
<evidence type="ECO:0000256" key="1">
    <source>
        <dbReference type="SAM" id="MobiDB-lite"/>
    </source>
</evidence>